<dbReference type="GO" id="GO:0006508">
    <property type="term" value="P:proteolysis"/>
    <property type="evidence" value="ECO:0007669"/>
    <property type="project" value="UniProtKB-KW"/>
</dbReference>
<feature type="transmembrane region" description="Helical" evidence="1">
    <location>
        <begin position="129"/>
        <end position="148"/>
    </location>
</feature>
<evidence type="ECO:0000313" key="3">
    <source>
        <dbReference type="EMBL" id="MBB3929590.1"/>
    </source>
</evidence>
<dbReference type="PANTHER" id="PTHR35797">
    <property type="entry name" value="PROTEASE-RELATED"/>
    <property type="match status" value="1"/>
</dbReference>
<keyword evidence="1" id="KW-1133">Transmembrane helix</keyword>
<keyword evidence="1" id="KW-0812">Transmembrane</keyword>
<dbReference type="EMBL" id="JACIDS010000001">
    <property type="protein sequence ID" value="MBB3929590.1"/>
    <property type="molecule type" value="Genomic_DNA"/>
</dbReference>
<gene>
    <name evidence="3" type="ORF">GGR25_000609</name>
</gene>
<organism evidence="3 4">
    <name type="scientific">Kaistia hirudinis</name>
    <dbReference type="NCBI Taxonomy" id="1293440"/>
    <lineage>
        <taxon>Bacteria</taxon>
        <taxon>Pseudomonadati</taxon>
        <taxon>Pseudomonadota</taxon>
        <taxon>Alphaproteobacteria</taxon>
        <taxon>Hyphomicrobiales</taxon>
        <taxon>Kaistiaceae</taxon>
        <taxon>Kaistia</taxon>
    </lineage>
</organism>
<feature type="transmembrane region" description="Helical" evidence="1">
    <location>
        <begin position="21"/>
        <end position="39"/>
    </location>
</feature>
<dbReference type="InterPro" id="IPR003675">
    <property type="entry name" value="Rce1/LyrA-like_dom"/>
</dbReference>
<feature type="domain" description="CAAX prenyl protease 2/Lysostaphin resistance protein A-like" evidence="2">
    <location>
        <begin position="136"/>
        <end position="242"/>
    </location>
</feature>
<feature type="transmembrane region" description="Helical" evidence="1">
    <location>
        <begin position="51"/>
        <end position="72"/>
    </location>
</feature>
<dbReference type="Pfam" id="PF02517">
    <property type="entry name" value="Rce1-like"/>
    <property type="match status" value="1"/>
</dbReference>
<feature type="transmembrane region" description="Helical" evidence="1">
    <location>
        <begin position="93"/>
        <end position="117"/>
    </location>
</feature>
<proteinExistence type="predicted"/>
<keyword evidence="4" id="KW-1185">Reference proteome</keyword>
<evidence type="ECO:0000313" key="4">
    <source>
        <dbReference type="Proteomes" id="UP000553963"/>
    </source>
</evidence>
<keyword evidence="3" id="KW-0645">Protease</keyword>
<protein>
    <submittedName>
        <fullName evidence="3">Membrane protease YdiL (CAAX protease family)</fullName>
    </submittedName>
</protein>
<dbReference type="RefSeq" id="WP_183397231.1">
    <property type="nucleotide sequence ID" value="NZ_JACIDS010000001.1"/>
</dbReference>
<keyword evidence="1" id="KW-0472">Membrane</keyword>
<reference evidence="3 4" key="1">
    <citation type="submission" date="2020-08" db="EMBL/GenBank/DDBJ databases">
        <title>Genomic Encyclopedia of Type Strains, Phase IV (KMG-IV): sequencing the most valuable type-strain genomes for metagenomic binning, comparative biology and taxonomic classification.</title>
        <authorList>
            <person name="Goeker M."/>
        </authorList>
    </citation>
    <scope>NUCLEOTIDE SEQUENCE [LARGE SCALE GENOMIC DNA]</scope>
    <source>
        <strain evidence="3 4">DSM 25966</strain>
    </source>
</reference>
<evidence type="ECO:0000259" key="2">
    <source>
        <dbReference type="Pfam" id="PF02517"/>
    </source>
</evidence>
<name>A0A840AHF8_9HYPH</name>
<dbReference type="Proteomes" id="UP000553963">
    <property type="component" value="Unassembled WGS sequence"/>
</dbReference>
<dbReference type="GO" id="GO:0080120">
    <property type="term" value="P:CAAX-box protein maturation"/>
    <property type="evidence" value="ECO:0007669"/>
    <property type="project" value="UniProtKB-ARBA"/>
</dbReference>
<dbReference type="AlphaFoldDB" id="A0A840AHF8"/>
<accession>A0A840AHF8</accession>
<dbReference type="GO" id="GO:0004175">
    <property type="term" value="F:endopeptidase activity"/>
    <property type="evidence" value="ECO:0007669"/>
    <property type="project" value="UniProtKB-ARBA"/>
</dbReference>
<comment type="caution">
    <text evidence="3">The sequence shown here is derived from an EMBL/GenBank/DDBJ whole genome shotgun (WGS) entry which is preliminary data.</text>
</comment>
<feature type="transmembrane region" description="Helical" evidence="1">
    <location>
        <begin position="201"/>
        <end position="223"/>
    </location>
</feature>
<feature type="transmembrane region" description="Helical" evidence="1">
    <location>
        <begin position="168"/>
        <end position="189"/>
    </location>
</feature>
<evidence type="ECO:0000256" key="1">
    <source>
        <dbReference type="SAM" id="Phobius"/>
    </source>
</evidence>
<dbReference type="PANTHER" id="PTHR35797:SF1">
    <property type="entry name" value="PROTEASE"/>
    <property type="match status" value="1"/>
</dbReference>
<keyword evidence="3" id="KW-0378">Hydrolase</keyword>
<dbReference type="InterPro" id="IPR042150">
    <property type="entry name" value="MmRce1-like"/>
</dbReference>
<sequence>MSTIHRNERAIIARFDRPWTFFIVSAIGPWTAWLIAAWYSRQPLPDRTSLLLVSLFAGIGLALPMLVAWMLIRRDDVLRQDLRRRLSLQGLAWPNILLGAGIMLGSIWLAQLISLALGYSADQFRLARSASFSAGILIGWVPLLLAPVVEEISWHGYGTDSLRRGLNLLWTSIVFSIYWALWHVPLAFIEGYYQANLVETGSLHTINFIVSLIPFVLLMNWLYYRSGRSIWVAVAFHLAANVSNEAFQTHPDSKIIQTALLVALSLALILRDPAFFFGRDPDIHHQPRKVLR</sequence>